<dbReference type="PANTHER" id="PTHR23291">
    <property type="entry name" value="BAX INHIBITOR-RELATED"/>
    <property type="match status" value="1"/>
</dbReference>
<evidence type="ECO:0000256" key="3">
    <source>
        <dbReference type="ARBA" id="ARBA00022989"/>
    </source>
</evidence>
<proteinExistence type="inferred from homology"/>
<dbReference type="EMBL" id="CP045895">
    <property type="protein sequence ID" value="QQP49012.1"/>
    <property type="molecule type" value="Genomic_DNA"/>
</dbReference>
<evidence type="ECO:0000313" key="7">
    <source>
        <dbReference type="Proteomes" id="UP000595437"/>
    </source>
</evidence>
<feature type="non-terminal residue" evidence="6">
    <location>
        <position position="1"/>
    </location>
</feature>
<protein>
    <submittedName>
        <fullName evidence="6">Uncharacterized protein</fullName>
    </submittedName>
</protein>
<dbReference type="InterPro" id="IPR006214">
    <property type="entry name" value="Bax_inhibitor_1-related"/>
</dbReference>
<sequence>YATIAYSSAGALIFSLYIVYDVQMMIGGNHKYSISPEEYIMAALNLYIDIINLFMFILSIIGASSGD</sequence>
<comment type="similarity">
    <text evidence="5">Belongs to the BI1 family.</text>
</comment>
<dbReference type="GO" id="GO:0016020">
    <property type="term" value="C:membrane"/>
    <property type="evidence" value="ECO:0007669"/>
    <property type="project" value="UniProtKB-SubCell"/>
</dbReference>
<dbReference type="AlphaFoldDB" id="A0A7T8HFK8"/>
<keyword evidence="4 5" id="KW-0472">Membrane</keyword>
<feature type="transmembrane region" description="Helical" evidence="5">
    <location>
        <begin position="39"/>
        <end position="61"/>
    </location>
</feature>
<keyword evidence="3 5" id="KW-1133">Transmembrane helix</keyword>
<evidence type="ECO:0000313" key="6">
    <source>
        <dbReference type="EMBL" id="QQP49012.1"/>
    </source>
</evidence>
<gene>
    <name evidence="6" type="ORF">FKW44_009522</name>
</gene>
<dbReference type="PANTHER" id="PTHR23291:SF47">
    <property type="entry name" value="TRANSMEMBRANE BAX INHIBITOR MOTIF CONTAINING 7"/>
    <property type="match status" value="1"/>
</dbReference>
<dbReference type="Pfam" id="PF01027">
    <property type="entry name" value="Bax1-I"/>
    <property type="match status" value="1"/>
</dbReference>
<evidence type="ECO:0000256" key="2">
    <source>
        <dbReference type="ARBA" id="ARBA00022692"/>
    </source>
</evidence>
<feature type="transmembrane region" description="Helical" evidence="5">
    <location>
        <begin position="6"/>
        <end position="27"/>
    </location>
</feature>
<organism evidence="6 7">
    <name type="scientific">Caligus rogercresseyi</name>
    <name type="common">Sea louse</name>
    <dbReference type="NCBI Taxonomy" id="217165"/>
    <lineage>
        <taxon>Eukaryota</taxon>
        <taxon>Metazoa</taxon>
        <taxon>Ecdysozoa</taxon>
        <taxon>Arthropoda</taxon>
        <taxon>Crustacea</taxon>
        <taxon>Multicrustacea</taxon>
        <taxon>Hexanauplia</taxon>
        <taxon>Copepoda</taxon>
        <taxon>Siphonostomatoida</taxon>
        <taxon>Caligidae</taxon>
        <taxon>Caligus</taxon>
    </lineage>
</organism>
<evidence type="ECO:0000256" key="1">
    <source>
        <dbReference type="ARBA" id="ARBA00004141"/>
    </source>
</evidence>
<reference evidence="7" key="1">
    <citation type="submission" date="2021-01" db="EMBL/GenBank/DDBJ databases">
        <title>Caligus Genome Assembly.</title>
        <authorList>
            <person name="Gallardo-Escarate C."/>
        </authorList>
    </citation>
    <scope>NUCLEOTIDE SEQUENCE [LARGE SCALE GENOMIC DNA]</scope>
</reference>
<comment type="caution">
    <text evidence="5">Lacks conserved residue(s) required for the propagation of feature annotation.</text>
</comment>
<dbReference type="OrthoDB" id="7933078at2759"/>
<keyword evidence="2 5" id="KW-0812">Transmembrane</keyword>
<accession>A0A7T8HFK8</accession>
<keyword evidence="7" id="KW-1185">Reference proteome</keyword>
<name>A0A7T8HFK8_CALRO</name>
<evidence type="ECO:0000256" key="5">
    <source>
        <dbReference type="RuleBase" id="RU004379"/>
    </source>
</evidence>
<evidence type="ECO:0000256" key="4">
    <source>
        <dbReference type="ARBA" id="ARBA00023136"/>
    </source>
</evidence>
<dbReference type="Proteomes" id="UP000595437">
    <property type="component" value="Chromosome 6"/>
</dbReference>
<comment type="subcellular location">
    <subcellularLocation>
        <location evidence="1">Membrane</location>
        <topology evidence="1">Multi-pass membrane protein</topology>
    </subcellularLocation>
</comment>